<comment type="caution">
    <text evidence="4">The sequence shown here is derived from an EMBL/GenBank/DDBJ whole genome shotgun (WGS) entry which is preliminary data.</text>
</comment>
<evidence type="ECO:0000313" key="4">
    <source>
        <dbReference type="EMBL" id="EGO64521.1"/>
    </source>
</evidence>
<dbReference type="InterPro" id="IPR027385">
    <property type="entry name" value="Beta-barrel_OMP"/>
</dbReference>
<feature type="signal peptide" evidence="2">
    <location>
        <begin position="1"/>
        <end position="23"/>
    </location>
</feature>
<dbReference type="RefSeq" id="WP_004094300.1">
    <property type="nucleotide sequence ID" value="NZ_AFGF01000054.1"/>
</dbReference>
<dbReference type="EMBL" id="AFGF01000054">
    <property type="protein sequence ID" value="EGO64521.1"/>
    <property type="molecule type" value="Genomic_DNA"/>
</dbReference>
<evidence type="ECO:0000256" key="1">
    <source>
        <dbReference type="ARBA" id="ARBA00022729"/>
    </source>
</evidence>
<proteinExistence type="predicted"/>
<sequence>MKKSALIFSIFAMVMLFSSIGLAAPVMDFQAWQMDLGIGGINYDDMDFWGTGDDSTELVNFYLRIGLTDRLAVGIDSFHFGSLSESYGYWSELTIMKNYTDVKAAYKIVPNLQLFGGARIYSSEYYRNYGQPWEQKYTETDTEPLYGAGVTIPLGDTFHAFASWQKSDIIKETQAGLMYQNESFGVYATVNRMDVNGSKYDGAGLGLNFRM</sequence>
<dbReference type="Gene3D" id="2.40.160.20">
    <property type="match status" value="1"/>
</dbReference>
<reference evidence="4 5" key="1">
    <citation type="journal article" date="2011" name="EMBO J.">
        <title>Structural diversity of bacterial flagellar motors.</title>
        <authorList>
            <person name="Chen S."/>
            <person name="Beeby M."/>
            <person name="Murphy G.E."/>
            <person name="Leadbetter J.R."/>
            <person name="Hendrixson D.R."/>
            <person name="Briegel A."/>
            <person name="Li Z."/>
            <person name="Shi J."/>
            <person name="Tocheva E.I."/>
            <person name="Muller A."/>
            <person name="Dobro M.J."/>
            <person name="Jensen G.J."/>
        </authorList>
    </citation>
    <scope>NUCLEOTIDE SEQUENCE [LARGE SCALE GENOMIC DNA]</scope>
    <source>
        <strain evidence="4 5">DSM 6540</strain>
    </source>
</reference>
<keyword evidence="5" id="KW-1185">Reference proteome</keyword>
<dbReference type="SUPFAM" id="SSF56935">
    <property type="entry name" value="Porins"/>
    <property type="match status" value="1"/>
</dbReference>
<dbReference type="AlphaFoldDB" id="F7NHH4"/>
<feature type="chain" id="PRO_5003360128" description="Outer membrane protein beta-barrel domain-containing protein" evidence="2">
    <location>
        <begin position="24"/>
        <end position="211"/>
    </location>
</feature>
<protein>
    <recommendedName>
        <fullName evidence="3">Outer membrane protein beta-barrel domain-containing protein</fullName>
    </recommendedName>
</protein>
<feature type="domain" description="Outer membrane protein beta-barrel" evidence="3">
    <location>
        <begin position="14"/>
        <end position="186"/>
    </location>
</feature>
<dbReference type="Pfam" id="PF13505">
    <property type="entry name" value="OMP_b-brl"/>
    <property type="match status" value="1"/>
</dbReference>
<gene>
    <name evidence="4" type="ORF">ALO_07608</name>
</gene>
<name>F7NHH4_9FIRM</name>
<evidence type="ECO:0000259" key="3">
    <source>
        <dbReference type="Pfam" id="PF13505"/>
    </source>
</evidence>
<dbReference type="Proteomes" id="UP000003240">
    <property type="component" value="Unassembled WGS sequence"/>
</dbReference>
<keyword evidence="1 2" id="KW-0732">Signal</keyword>
<accession>F7NHH4</accession>
<evidence type="ECO:0000313" key="5">
    <source>
        <dbReference type="Proteomes" id="UP000003240"/>
    </source>
</evidence>
<organism evidence="4 5">
    <name type="scientific">Acetonema longum DSM 6540</name>
    <dbReference type="NCBI Taxonomy" id="1009370"/>
    <lineage>
        <taxon>Bacteria</taxon>
        <taxon>Bacillati</taxon>
        <taxon>Bacillota</taxon>
        <taxon>Negativicutes</taxon>
        <taxon>Acetonemataceae</taxon>
        <taxon>Acetonema</taxon>
    </lineage>
</organism>
<evidence type="ECO:0000256" key="2">
    <source>
        <dbReference type="SAM" id="SignalP"/>
    </source>
</evidence>